<feature type="domain" description="Peptidase M15A C-terminal" evidence="1">
    <location>
        <begin position="50"/>
        <end position="166"/>
    </location>
</feature>
<dbReference type="InterPro" id="IPR009045">
    <property type="entry name" value="Zn_M74/Hedgehog-like"/>
</dbReference>
<evidence type="ECO:0000313" key="3">
    <source>
        <dbReference type="Proteomes" id="UP000644507"/>
    </source>
</evidence>
<sequence>MSVQKSDAFFFFGGKSNLNTDDLPKEWVALQEKEIQAYARHIAKYRLEKLTVHEVIKAHARAKGSVWNKIPPREMWDNMGPTLQVADKLAMALGSDLKEVTSAYRCPAYNARCPGAKPRSYHQQNLALDLMFNTSQSRVARVARELRDNGLFKGGVGRYNIFTHIDTRGHNADW</sequence>
<reference evidence="2" key="1">
    <citation type="journal article" date="2014" name="Int. J. Syst. Evol. Microbiol.">
        <title>Complete genome sequence of Corynebacterium casei LMG S-19264T (=DSM 44701T), isolated from a smear-ripened cheese.</title>
        <authorList>
            <consortium name="US DOE Joint Genome Institute (JGI-PGF)"/>
            <person name="Walter F."/>
            <person name="Albersmeier A."/>
            <person name="Kalinowski J."/>
            <person name="Ruckert C."/>
        </authorList>
    </citation>
    <scope>NUCLEOTIDE SEQUENCE</scope>
    <source>
        <strain evidence="2">KCTC 12988</strain>
    </source>
</reference>
<accession>A0A918TIZ1</accession>
<protein>
    <recommendedName>
        <fullName evidence="1">Peptidase M15A C-terminal domain-containing protein</fullName>
    </recommendedName>
</protein>
<gene>
    <name evidence="2" type="ORF">GCM10007100_15300</name>
</gene>
<organism evidence="2 3">
    <name type="scientific">Roseibacillus persicicus</name>
    <dbReference type="NCBI Taxonomy" id="454148"/>
    <lineage>
        <taxon>Bacteria</taxon>
        <taxon>Pseudomonadati</taxon>
        <taxon>Verrucomicrobiota</taxon>
        <taxon>Verrucomicrobiia</taxon>
        <taxon>Verrucomicrobiales</taxon>
        <taxon>Verrucomicrobiaceae</taxon>
        <taxon>Roseibacillus</taxon>
    </lineage>
</organism>
<keyword evidence="3" id="KW-1185">Reference proteome</keyword>
<comment type="caution">
    <text evidence="2">The sequence shown here is derived from an EMBL/GenBank/DDBJ whole genome shotgun (WGS) entry which is preliminary data.</text>
</comment>
<reference evidence="2" key="2">
    <citation type="submission" date="2020-09" db="EMBL/GenBank/DDBJ databases">
        <authorList>
            <person name="Sun Q."/>
            <person name="Kim S."/>
        </authorList>
    </citation>
    <scope>NUCLEOTIDE SEQUENCE</scope>
    <source>
        <strain evidence="2">KCTC 12988</strain>
    </source>
</reference>
<proteinExistence type="predicted"/>
<dbReference type="InterPro" id="IPR013230">
    <property type="entry name" value="Peptidase_M15A_C"/>
</dbReference>
<dbReference type="Proteomes" id="UP000644507">
    <property type="component" value="Unassembled WGS sequence"/>
</dbReference>
<dbReference type="Gene3D" id="3.30.1380.10">
    <property type="match status" value="1"/>
</dbReference>
<evidence type="ECO:0000259" key="1">
    <source>
        <dbReference type="Pfam" id="PF08291"/>
    </source>
</evidence>
<dbReference type="Pfam" id="PF08291">
    <property type="entry name" value="Peptidase_M15_3"/>
    <property type="match status" value="1"/>
</dbReference>
<dbReference type="AlphaFoldDB" id="A0A918TIZ1"/>
<dbReference type="SUPFAM" id="SSF55166">
    <property type="entry name" value="Hedgehog/DD-peptidase"/>
    <property type="match status" value="1"/>
</dbReference>
<evidence type="ECO:0000313" key="2">
    <source>
        <dbReference type="EMBL" id="GHC50163.1"/>
    </source>
</evidence>
<dbReference type="EMBL" id="BMXI01000005">
    <property type="protein sequence ID" value="GHC50163.1"/>
    <property type="molecule type" value="Genomic_DNA"/>
</dbReference>
<name>A0A918TIZ1_9BACT</name>